<dbReference type="SUPFAM" id="SSF82771">
    <property type="entry name" value="GIY-YIG endonuclease"/>
    <property type="match status" value="1"/>
</dbReference>
<dbReference type="PANTHER" id="PTHR34477">
    <property type="entry name" value="UPF0213 PROTEIN YHBQ"/>
    <property type="match status" value="1"/>
</dbReference>
<dbReference type="InterPro" id="IPR035901">
    <property type="entry name" value="GIY-YIG_endonuc_sf"/>
</dbReference>
<name>A0A3B0TG32_9ZZZZ</name>
<dbReference type="Gene3D" id="3.40.1440.10">
    <property type="entry name" value="GIY-YIG endonuclease"/>
    <property type="match status" value="1"/>
</dbReference>
<gene>
    <name evidence="2" type="ORF">MNBD_BACTEROID05-542</name>
</gene>
<dbReference type="AlphaFoldDB" id="A0A3B0TG32"/>
<dbReference type="InterPro" id="IPR050190">
    <property type="entry name" value="UPF0213_domain"/>
</dbReference>
<dbReference type="InterPro" id="IPR000305">
    <property type="entry name" value="GIY-YIG_endonuc"/>
</dbReference>
<evidence type="ECO:0000313" key="2">
    <source>
        <dbReference type="EMBL" id="VAW15083.1"/>
    </source>
</evidence>
<evidence type="ECO:0000259" key="1">
    <source>
        <dbReference type="PROSITE" id="PS50164"/>
    </source>
</evidence>
<dbReference type="PROSITE" id="PS50164">
    <property type="entry name" value="GIY_YIG"/>
    <property type="match status" value="1"/>
</dbReference>
<dbReference type="CDD" id="cd10456">
    <property type="entry name" value="GIY-YIG_UPF0213"/>
    <property type="match status" value="1"/>
</dbReference>
<sequence length="88" mass="10175">MAYVYILESLKNGRYYIGCTSNLDQRIKTHQSGAVKYTKNILPVKLVFKQEYANIDIALKIEKKLKSLKRKDYISKIIKDGHIKVLGD</sequence>
<organism evidence="2">
    <name type="scientific">hydrothermal vent metagenome</name>
    <dbReference type="NCBI Taxonomy" id="652676"/>
    <lineage>
        <taxon>unclassified sequences</taxon>
        <taxon>metagenomes</taxon>
        <taxon>ecological metagenomes</taxon>
    </lineage>
</organism>
<accession>A0A3B0TG32</accession>
<reference evidence="2" key="1">
    <citation type="submission" date="2018-06" db="EMBL/GenBank/DDBJ databases">
        <authorList>
            <person name="Zhirakovskaya E."/>
        </authorList>
    </citation>
    <scope>NUCLEOTIDE SEQUENCE</scope>
</reference>
<protein>
    <recommendedName>
        <fullName evidence="1">GIY-YIG domain-containing protein</fullName>
    </recommendedName>
</protein>
<dbReference type="PANTHER" id="PTHR34477:SF1">
    <property type="entry name" value="UPF0213 PROTEIN YHBQ"/>
    <property type="match status" value="1"/>
</dbReference>
<proteinExistence type="predicted"/>
<feature type="domain" description="GIY-YIG" evidence="1">
    <location>
        <begin position="1"/>
        <end position="75"/>
    </location>
</feature>
<dbReference type="EMBL" id="UOEN01000250">
    <property type="protein sequence ID" value="VAW15083.1"/>
    <property type="molecule type" value="Genomic_DNA"/>
</dbReference>
<dbReference type="Pfam" id="PF01541">
    <property type="entry name" value="GIY-YIG"/>
    <property type="match status" value="1"/>
</dbReference>